<name>A0A5J6V7J2_9MICO</name>
<feature type="chain" id="PRO_5039531005" evidence="4">
    <location>
        <begin position="19"/>
        <end position="351"/>
    </location>
</feature>
<dbReference type="GO" id="GO:0055085">
    <property type="term" value="P:transmembrane transport"/>
    <property type="evidence" value="ECO:0007669"/>
    <property type="project" value="InterPro"/>
</dbReference>
<dbReference type="AlphaFoldDB" id="A0A5J6V7J2"/>
<dbReference type="Proteomes" id="UP000326546">
    <property type="component" value="Chromosome"/>
</dbReference>
<reference evidence="5 6" key="1">
    <citation type="submission" date="2019-09" db="EMBL/GenBank/DDBJ databases">
        <title>Serinicoccus pratensis sp. nov., isolated from meadow soil.</title>
        <authorList>
            <person name="Zhang W."/>
        </authorList>
    </citation>
    <scope>NUCLEOTIDE SEQUENCE [LARGE SCALE GENOMIC DNA]</scope>
    <source>
        <strain evidence="5 6">W204</strain>
    </source>
</reference>
<accession>A0A5J6V7J2</accession>
<evidence type="ECO:0000313" key="5">
    <source>
        <dbReference type="EMBL" id="QFG69728.1"/>
    </source>
</evidence>
<dbReference type="EMBL" id="CP044427">
    <property type="protein sequence ID" value="QFG69728.1"/>
    <property type="molecule type" value="Genomic_DNA"/>
</dbReference>
<keyword evidence="2" id="KW-0813">Transport</keyword>
<evidence type="ECO:0000313" key="6">
    <source>
        <dbReference type="Proteomes" id="UP000326546"/>
    </source>
</evidence>
<dbReference type="GO" id="GO:0015740">
    <property type="term" value="P:C4-dicarboxylate transport"/>
    <property type="evidence" value="ECO:0007669"/>
    <property type="project" value="TreeGrafter"/>
</dbReference>
<feature type="signal peptide" evidence="4">
    <location>
        <begin position="1"/>
        <end position="18"/>
    </location>
</feature>
<organism evidence="5 6">
    <name type="scientific">Ornithinimicrobium pratense</name>
    <dbReference type="NCBI Taxonomy" id="2593973"/>
    <lineage>
        <taxon>Bacteria</taxon>
        <taxon>Bacillati</taxon>
        <taxon>Actinomycetota</taxon>
        <taxon>Actinomycetes</taxon>
        <taxon>Micrococcales</taxon>
        <taxon>Ornithinimicrobiaceae</taxon>
        <taxon>Ornithinimicrobium</taxon>
    </lineage>
</organism>
<dbReference type="KEGG" id="serw:FY030_14380"/>
<dbReference type="InterPro" id="IPR038404">
    <property type="entry name" value="TRAP_DctP_sf"/>
</dbReference>
<sequence length="351" mass="37824">MTRKVLFSLAISSGLLLAACGGGSNDSPAGGEAAGCEDVTLRLSHQWPEPTGDDGDFRSQIAIDFKEKVEEATDGSVSVDIFPNSTLSKATEQYDAMRAGSIDMSVFPLDYASGVVPEWGITLMPGLVSNHDQAQAWEDSEIGDWVEENMEENGVKLLTWVWNAGGIGTKADQPIVTPDDMPSGTTMRAAGTYVEHMLADAGAGISSLPSNEIYTAMQTGVLDAAVTSTGSFASFNLQEQVASYTSPTENTFWFMFEPLIITTETFESLCEEQQEAVETAGADLQEYAYQASREDDARVEQIFTDAGVNVVTMDDAAYQEWVTLAEKQWASYAEDIEGGQELIDMALEAGN</sequence>
<evidence type="ECO:0000256" key="3">
    <source>
        <dbReference type="ARBA" id="ARBA00022729"/>
    </source>
</evidence>
<dbReference type="Pfam" id="PF03480">
    <property type="entry name" value="DctP"/>
    <property type="match status" value="1"/>
</dbReference>
<dbReference type="PROSITE" id="PS51257">
    <property type="entry name" value="PROKAR_LIPOPROTEIN"/>
    <property type="match status" value="1"/>
</dbReference>
<evidence type="ECO:0000256" key="1">
    <source>
        <dbReference type="ARBA" id="ARBA00009023"/>
    </source>
</evidence>
<dbReference type="OrthoDB" id="9815946at2"/>
<keyword evidence="6" id="KW-1185">Reference proteome</keyword>
<gene>
    <name evidence="5" type="ORF">FY030_14380</name>
</gene>
<protein>
    <submittedName>
        <fullName evidence="5">C4-dicarboxylate ABC transporter substrate-binding protein</fullName>
    </submittedName>
</protein>
<dbReference type="RefSeq" id="WP_158062222.1">
    <property type="nucleotide sequence ID" value="NZ_CP044427.1"/>
</dbReference>
<keyword evidence="3 4" id="KW-0732">Signal</keyword>
<dbReference type="Gene3D" id="3.40.190.170">
    <property type="entry name" value="Bacterial extracellular solute-binding protein, family 7"/>
    <property type="match status" value="1"/>
</dbReference>
<dbReference type="InterPro" id="IPR018389">
    <property type="entry name" value="DctP_fam"/>
</dbReference>
<proteinExistence type="inferred from homology"/>
<dbReference type="PANTHER" id="PTHR33376:SF7">
    <property type="entry name" value="C4-DICARBOXYLATE-BINDING PROTEIN DCTB"/>
    <property type="match status" value="1"/>
</dbReference>
<evidence type="ECO:0000256" key="4">
    <source>
        <dbReference type="SAM" id="SignalP"/>
    </source>
</evidence>
<evidence type="ECO:0000256" key="2">
    <source>
        <dbReference type="ARBA" id="ARBA00022448"/>
    </source>
</evidence>
<dbReference type="NCBIfam" id="NF037995">
    <property type="entry name" value="TRAP_S1"/>
    <property type="match status" value="1"/>
</dbReference>
<dbReference type="PANTHER" id="PTHR33376">
    <property type="match status" value="1"/>
</dbReference>
<comment type="similarity">
    <text evidence="1">Belongs to the bacterial solute-binding protein 7 family.</text>
</comment>